<dbReference type="Pfam" id="PF07362">
    <property type="entry name" value="CcdA"/>
    <property type="match status" value="1"/>
</dbReference>
<accession>A0A177NV72</accession>
<dbReference type="EMBL" id="LUUK01000097">
    <property type="protein sequence ID" value="OAI21534.1"/>
    <property type="molecule type" value="Genomic_DNA"/>
</dbReference>
<evidence type="ECO:0000256" key="1">
    <source>
        <dbReference type="ARBA" id="ARBA00022649"/>
    </source>
</evidence>
<dbReference type="Proteomes" id="UP000077628">
    <property type="component" value="Unassembled WGS sequence"/>
</dbReference>
<dbReference type="STRING" id="702114.A1355_23285"/>
<dbReference type="InterPro" id="IPR009956">
    <property type="entry name" value="Post-segregation_anti-tox_CcdA"/>
</dbReference>
<proteinExistence type="predicted"/>
<comment type="caution">
    <text evidence="2">The sequence shown here is derived from an EMBL/GenBank/DDBJ whole genome shotgun (WGS) entry which is preliminary data.</text>
</comment>
<dbReference type="OrthoDB" id="7219749at2"/>
<evidence type="ECO:0000313" key="3">
    <source>
        <dbReference type="Proteomes" id="UP000077628"/>
    </source>
</evidence>
<reference evidence="3" key="1">
    <citation type="submission" date="2016-03" db="EMBL/GenBank/DDBJ databases">
        <authorList>
            <person name="Heylen K."/>
            <person name="De Vos P."/>
            <person name="Vekeman B."/>
        </authorList>
    </citation>
    <scope>NUCLEOTIDE SEQUENCE [LARGE SCALE GENOMIC DNA]</scope>
    <source>
        <strain evidence="3">R-45383</strain>
    </source>
</reference>
<dbReference type="RefSeq" id="WP_064026863.1">
    <property type="nucleotide sequence ID" value="NZ_LUUK01000097.1"/>
</dbReference>
<keyword evidence="3" id="KW-1185">Reference proteome</keyword>
<keyword evidence="1" id="KW-1277">Toxin-antitoxin system</keyword>
<dbReference type="AlphaFoldDB" id="A0A177NV72"/>
<protein>
    <submittedName>
        <fullName evidence="2">Post-segregation antitoxin CcdA</fullName>
    </submittedName>
</protein>
<evidence type="ECO:0000313" key="2">
    <source>
        <dbReference type="EMBL" id="OAI21534.1"/>
    </source>
</evidence>
<sequence length="92" mass="10798">MHYVAHTLDALRRNHGTQQHSQKATNLTLSADVLAEAKTLNMNISQACDRYLRELVRSERESRWRQEHAEFISAYNQILEQDGLPLDEFRIF</sequence>
<gene>
    <name evidence="2" type="ORF">A1355_23285</name>
</gene>
<name>A0A177NV72_9GAMM</name>
<organism evidence="2 3">
    <name type="scientific">Methylomonas koyamae</name>
    <dbReference type="NCBI Taxonomy" id="702114"/>
    <lineage>
        <taxon>Bacteria</taxon>
        <taxon>Pseudomonadati</taxon>
        <taxon>Pseudomonadota</taxon>
        <taxon>Gammaproteobacteria</taxon>
        <taxon>Methylococcales</taxon>
        <taxon>Methylococcaceae</taxon>
        <taxon>Methylomonas</taxon>
    </lineage>
</organism>